<evidence type="ECO:0000256" key="3">
    <source>
        <dbReference type="SAM" id="Phobius"/>
    </source>
</evidence>
<gene>
    <name evidence="4" type="ORF">IPV69_15160</name>
</gene>
<reference evidence="4 5" key="1">
    <citation type="submission" date="2020-10" db="EMBL/GenBank/DDBJ databases">
        <title>Wide distribution of Phycisphaera-like planctomycetes from WD2101 soil group in peatlands and genome analysis of the first cultivated representative.</title>
        <authorList>
            <person name="Dedysh S.N."/>
            <person name="Beletsky A.V."/>
            <person name="Ivanova A."/>
            <person name="Kulichevskaya I.S."/>
            <person name="Suzina N.E."/>
            <person name="Philippov D.A."/>
            <person name="Rakitin A.L."/>
            <person name="Mardanov A.V."/>
            <person name="Ravin N.V."/>
        </authorList>
    </citation>
    <scope>NUCLEOTIDE SEQUENCE [LARGE SCALE GENOMIC DNA]</scope>
    <source>
        <strain evidence="4 5">M1803</strain>
    </source>
</reference>
<proteinExistence type="predicted"/>
<dbReference type="InterPro" id="IPR011990">
    <property type="entry name" value="TPR-like_helical_dom_sf"/>
</dbReference>
<name>A0A7M2WQ23_9BACT</name>
<dbReference type="InterPro" id="IPR050498">
    <property type="entry name" value="Ycf3"/>
</dbReference>
<evidence type="ECO:0000256" key="1">
    <source>
        <dbReference type="ARBA" id="ARBA00022737"/>
    </source>
</evidence>
<dbReference type="EMBL" id="CP063458">
    <property type="protein sequence ID" value="QOV87625.1"/>
    <property type="molecule type" value="Genomic_DNA"/>
</dbReference>
<dbReference type="PANTHER" id="PTHR44858:SF1">
    <property type="entry name" value="UDP-N-ACETYLGLUCOSAMINE--PEPTIDE N-ACETYLGLUCOSAMINYLTRANSFERASE SPINDLY-RELATED"/>
    <property type="match status" value="1"/>
</dbReference>
<dbReference type="AlphaFoldDB" id="A0A7M2WQ23"/>
<dbReference type="InterPro" id="IPR019734">
    <property type="entry name" value="TPR_rpt"/>
</dbReference>
<protein>
    <recommendedName>
        <fullName evidence="6">Tetratricopeptide repeat protein</fullName>
    </recommendedName>
</protein>
<keyword evidence="3" id="KW-1133">Transmembrane helix</keyword>
<dbReference type="KEGG" id="hbs:IPV69_15160"/>
<dbReference type="Gene3D" id="1.25.40.10">
    <property type="entry name" value="Tetratricopeptide repeat domain"/>
    <property type="match status" value="3"/>
</dbReference>
<dbReference type="Proteomes" id="UP000593765">
    <property type="component" value="Chromosome"/>
</dbReference>
<evidence type="ECO:0008006" key="6">
    <source>
        <dbReference type="Google" id="ProtNLM"/>
    </source>
</evidence>
<keyword evidence="3" id="KW-0812">Transmembrane</keyword>
<keyword evidence="1" id="KW-0677">Repeat</keyword>
<dbReference type="SMART" id="SM00028">
    <property type="entry name" value="TPR"/>
    <property type="match status" value="6"/>
</dbReference>
<keyword evidence="5" id="KW-1185">Reference proteome</keyword>
<dbReference type="PANTHER" id="PTHR44858">
    <property type="entry name" value="TETRATRICOPEPTIDE REPEAT PROTEIN 6"/>
    <property type="match status" value="1"/>
</dbReference>
<evidence type="ECO:0000256" key="2">
    <source>
        <dbReference type="ARBA" id="ARBA00022803"/>
    </source>
</evidence>
<keyword evidence="2" id="KW-0802">TPR repeat</keyword>
<dbReference type="SUPFAM" id="SSF48452">
    <property type="entry name" value="TPR-like"/>
    <property type="match status" value="2"/>
</dbReference>
<dbReference type="RefSeq" id="WP_206290533.1">
    <property type="nucleotide sequence ID" value="NZ_CP063458.1"/>
</dbReference>
<keyword evidence="3" id="KW-0472">Membrane</keyword>
<accession>A0A7M2WQ23</accession>
<evidence type="ECO:0000313" key="5">
    <source>
        <dbReference type="Proteomes" id="UP000593765"/>
    </source>
</evidence>
<sequence>MIKEQEAPRPSVRLTTSGTLNKVAAACQTEAERLPQLLQGELDWIVMKCLEKDRTRRYETANGLARDVERYLHDEPVEACPPSVIYRLRKAARKHRRLLTATACFAGLLVAAAAVSTVLATWAMRSEAAATAAREHAESALNRETAAHADAEAARAKAETYADRLSRATRFASDGIGSYYRGNWTEANDRFAQAVQAQPDLFITYMYRGPMYAKLGLWDRAAEDYDHRVQLSMGANPQAYFEHAVLKRYLGDEAGYRRICQEMSRQHGGSSSSDDQQLILRACTLSSNTVGDAQALARRGEGTISSSYRPWTLSHAGVAHLRAGNLDQAVARLNEAMEKGANSPGGVHRFSQFPLAITLFRQGKVPEAQSALAKGKQAIEEWTQAMVRNPSGTMPISWSDWLECNIFCREAEELMNGAVPPEDPRLIAVYERALATITTGDASTFMESGRKHLASKAWNEAAADFARALEQLPYGGRIALNEGRMTLETVRQPEVFDRLVQLRPNDWRLFGARGRLFAIGRKWDLAEAEYARTLQLQETAFAADGNSADLQVLRARAAVTQELACLRLLRGDQAGYLTLCSTAVHEHQKTEDAVTLSLACRTVVQGPGGTSESLSQAIRLGELAVAKSPDAAWNHYAVALAYCRAGRDADAIKRLEESLRMHPAWIGRGQNYALLAIACAHLNRNTEASDWLRRAQALGEEIDARYAKTAFGYASTEYLGDWLSLQVLLREADSLVNQAAGPSDAK</sequence>
<feature type="transmembrane region" description="Helical" evidence="3">
    <location>
        <begin position="98"/>
        <end position="124"/>
    </location>
</feature>
<organism evidence="4 5">
    <name type="scientific">Humisphaera borealis</name>
    <dbReference type="NCBI Taxonomy" id="2807512"/>
    <lineage>
        <taxon>Bacteria</taxon>
        <taxon>Pseudomonadati</taxon>
        <taxon>Planctomycetota</taxon>
        <taxon>Phycisphaerae</taxon>
        <taxon>Tepidisphaerales</taxon>
        <taxon>Tepidisphaeraceae</taxon>
        <taxon>Humisphaera</taxon>
    </lineage>
</organism>
<evidence type="ECO:0000313" key="4">
    <source>
        <dbReference type="EMBL" id="QOV87625.1"/>
    </source>
</evidence>